<keyword evidence="2" id="KW-0560">Oxidoreductase</keyword>
<dbReference type="InterPro" id="IPR009078">
    <property type="entry name" value="Ferritin-like_SF"/>
</dbReference>
<dbReference type="Proteomes" id="UP001236014">
    <property type="component" value="Chromosome"/>
</dbReference>
<dbReference type="InterPro" id="IPR003430">
    <property type="entry name" value="Phenol_Hydrox"/>
</dbReference>
<evidence type="ECO:0000256" key="4">
    <source>
        <dbReference type="ARBA" id="ARBA00048941"/>
    </source>
</evidence>
<dbReference type="PIRSF" id="PIRSF000040">
    <property type="entry name" value="MMOH_comp"/>
    <property type="match status" value="1"/>
</dbReference>
<keyword evidence="3 5" id="KW-0503">Monooxygenase</keyword>
<proteinExistence type="predicted"/>
<dbReference type="RefSeq" id="WP_285966585.1">
    <property type="nucleotide sequence ID" value="NZ_CP127294.1"/>
</dbReference>
<dbReference type="EMBL" id="CP127294">
    <property type="protein sequence ID" value="WIX75822.1"/>
    <property type="molecule type" value="Genomic_DNA"/>
</dbReference>
<gene>
    <name evidence="5" type="ORF">QRX50_30615</name>
</gene>
<dbReference type="InterPro" id="IPR012078">
    <property type="entry name" value="MP_mOase_hydro"/>
</dbReference>
<dbReference type="Pfam" id="PF02332">
    <property type="entry name" value="Phenol_Hydrox"/>
    <property type="match status" value="1"/>
</dbReference>
<evidence type="ECO:0000313" key="6">
    <source>
        <dbReference type="Proteomes" id="UP001236014"/>
    </source>
</evidence>
<reference evidence="5 6" key="1">
    <citation type="submission" date="2023-06" db="EMBL/GenBank/DDBJ databases">
        <authorList>
            <person name="Oyuntsetseg B."/>
            <person name="Kim S.B."/>
        </authorList>
    </citation>
    <scope>NUCLEOTIDE SEQUENCE [LARGE SCALE GENOMIC DNA]</scope>
    <source>
        <strain evidence="5 6">2-15</strain>
    </source>
</reference>
<protein>
    <recommendedName>
        <fullName evidence="1">propane 2-monooxygenase</fullName>
        <ecNumber evidence="1">1.14.13.227</ecNumber>
    </recommendedName>
</protein>
<name>A0A9Y2MUM2_9PSEU</name>
<sequence>MVSTEKPQQSFPKPEFTGAEAGLLDFPSSKSRSYNYFKPRKMRATMYEDVTFDVQPDPERHLSQGWIYGFADGPGGYPKEWTELKSGNWHQFLDPNEEWEQTIFRNNSNVVRQIQLNLENAKKAGAYQNWAPSWSKFVERHLGAWMHAEHGLGMHVFCSEQRSAPTNMINNAIAVNTAHKLRFAQDLALYNLDLAESGIDFDGAVHRSVWHEDPAWQGVRENVERLTAIGDWAESLFAANVVFESLVGELFRSHLVMQVAARNGDYVTPTVVGAGEHDYGRDRSYTRALFSMLTSDAEHSAHNKRVLTSWLEKWVPASAAAARTLQPIWSQPQEKAVTFAQSWDRSLTSLRSFLSDISLDEPKGLLS</sequence>
<dbReference type="SUPFAM" id="SSF47240">
    <property type="entry name" value="Ferritin-like"/>
    <property type="match status" value="1"/>
</dbReference>
<dbReference type="CDD" id="cd01058">
    <property type="entry name" value="AAMH_B"/>
    <property type="match status" value="1"/>
</dbReference>
<dbReference type="EC" id="1.14.13.227" evidence="1"/>
<evidence type="ECO:0000256" key="1">
    <source>
        <dbReference type="ARBA" id="ARBA00012710"/>
    </source>
</evidence>
<accession>A0A9Y2MUM2</accession>
<comment type="catalytic activity">
    <reaction evidence="4">
        <text>propane + NADH + O2 + H(+) = propan-2-ol + NAD(+) + H2O</text>
        <dbReference type="Rhea" id="RHEA:49992"/>
        <dbReference type="ChEBI" id="CHEBI:15377"/>
        <dbReference type="ChEBI" id="CHEBI:15378"/>
        <dbReference type="ChEBI" id="CHEBI:15379"/>
        <dbReference type="ChEBI" id="CHEBI:17824"/>
        <dbReference type="ChEBI" id="CHEBI:32879"/>
        <dbReference type="ChEBI" id="CHEBI:57540"/>
        <dbReference type="ChEBI" id="CHEBI:57945"/>
        <dbReference type="EC" id="1.14.13.227"/>
    </reaction>
</comment>
<dbReference type="KEGG" id="acab:QRX50_30615"/>
<keyword evidence="6" id="KW-1185">Reference proteome</keyword>
<evidence type="ECO:0000313" key="5">
    <source>
        <dbReference type="EMBL" id="WIX75822.1"/>
    </source>
</evidence>
<dbReference type="Gene3D" id="1.10.620.20">
    <property type="entry name" value="Ribonucleotide Reductase, subunit A"/>
    <property type="match status" value="1"/>
</dbReference>
<evidence type="ECO:0000256" key="2">
    <source>
        <dbReference type="ARBA" id="ARBA00023002"/>
    </source>
</evidence>
<dbReference type="InterPro" id="IPR012348">
    <property type="entry name" value="RNR-like"/>
</dbReference>
<organism evidence="5 6">
    <name type="scientific">Amycolatopsis carbonis</name>
    <dbReference type="NCBI Taxonomy" id="715471"/>
    <lineage>
        <taxon>Bacteria</taxon>
        <taxon>Bacillati</taxon>
        <taxon>Actinomycetota</taxon>
        <taxon>Actinomycetes</taxon>
        <taxon>Pseudonocardiales</taxon>
        <taxon>Pseudonocardiaceae</taxon>
        <taxon>Amycolatopsis</taxon>
    </lineage>
</organism>
<dbReference type="GO" id="GO:0016709">
    <property type="term" value="F:oxidoreductase activity, acting on paired donors, with incorporation or reduction of molecular oxygen, NAD(P)H as one donor, and incorporation of one atom of oxygen"/>
    <property type="evidence" value="ECO:0007669"/>
    <property type="project" value="InterPro"/>
</dbReference>
<evidence type="ECO:0000256" key="3">
    <source>
        <dbReference type="ARBA" id="ARBA00023033"/>
    </source>
</evidence>
<dbReference type="AlphaFoldDB" id="A0A9Y2MUM2"/>